<evidence type="ECO:0000313" key="3">
    <source>
        <dbReference type="Proteomes" id="UP000243719"/>
    </source>
</evidence>
<organism evidence="2 3">
    <name type="scientific">Chitinasiproducens palmae</name>
    <dbReference type="NCBI Taxonomy" id="1770053"/>
    <lineage>
        <taxon>Bacteria</taxon>
        <taxon>Pseudomonadati</taxon>
        <taxon>Pseudomonadota</taxon>
        <taxon>Betaproteobacteria</taxon>
        <taxon>Burkholderiales</taxon>
        <taxon>Burkholderiaceae</taxon>
        <taxon>Chitinasiproducens</taxon>
    </lineage>
</organism>
<gene>
    <name evidence="2" type="ORF">SAMN05216551_1092</name>
</gene>
<keyword evidence="3" id="KW-1185">Reference proteome</keyword>
<accession>A0A1H2PTM5</accession>
<reference evidence="3" key="1">
    <citation type="submission" date="2016-09" db="EMBL/GenBank/DDBJ databases">
        <authorList>
            <person name="Varghese N."/>
            <person name="Submissions S."/>
        </authorList>
    </citation>
    <scope>NUCLEOTIDE SEQUENCE [LARGE SCALE GENOMIC DNA]</scope>
    <source>
        <strain evidence="3">JS23</strain>
    </source>
</reference>
<evidence type="ECO:0000256" key="1">
    <source>
        <dbReference type="SAM" id="MobiDB-lite"/>
    </source>
</evidence>
<evidence type="ECO:0000313" key="2">
    <source>
        <dbReference type="EMBL" id="SDV49629.1"/>
    </source>
</evidence>
<protein>
    <submittedName>
        <fullName evidence="2">Uncharacterized protein</fullName>
    </submittedName>
</protein>
<feature type="compositionally biased region" description="Low complexity" evidence="1">
    <location>
        <begin position="154"/>
        <end position="164"/>
    </location>
</feature>
<name>A0A1H2PTM5_9BURK</name>
<dbReference type="Proteomes" id="UP000243719">
    <property type="component" value="Unassembled WGS sequence"/>
</dbReference>
<feature type="region of interest" description="Disordered" evidence="1">
    <location>
        <begin position="112"/>
        <end position="199"/>
    </location>
</feature>
<feature type="compositionally biased region" description="Polar residues" evidence="1">
    <location>
        <begin position="123"/>
        <end position="153"/>
    </location>
</feature>
<feature type="compositionally biased region" description="Basic residues" evidence="1">
    <location>
        <begin position="165"/>
        <end position="178"/>
    </location>
</feature>
<dbReference type="EMBL" id="FNLO01000009">
    <property type="protein sequence ID" value="SDV49629.1"/>
    <property type="molecule type" value="Genomic_DNA"/>
</dbReference>
<dbReference type="AlphaFoldDB" id="A0A1H2PTM5"/>
<sequence>MLSGNGKCAAECGLRCRCGVPPRMNGIGCRTVRDHDLMPQGVVWLALAPETWRCFLPRLPCVDLSCYAMQTAAELGIPSDHVRDRRAPAELALSPCDLWGRQLNGCKTAHRDVATTGRKPNGPTAQRPNGPTAQRPNGTTAQRHNGTTAQRHNGTTAQRHGGTAARRHGGTAARRRQITQRNGTRANARLDVSDPVSPTRASACSASLHARRSSLMVSAPNLLASVVASAWIRSSTRARSDIACVRAGGRVKYWHGYRRGQNRFGQSLVDKSMPGRSGRSTFRAG</sequence>
<proteinExistence type="predicted"/>